<dbReference type="Pfam" id="PF13350">
    <property type="entry name" value="Y_phosphatase3"/>
    <property type="match status" value="1"/>
</dbReference>
<dbReference type="PANTHER" id="PTHR31126:SF1">
    <property type="entry name" value="TYROSINE SPECIFIC PROTEIN PHOSPHATASES DOMAIN-CONTAINING PROTEIN"/>
    <property type="match status" value="1"/>
</dbReference>
<proteinExistence type="inferred from homology"/>
<dbReference type="RefSeq" id="WP_021646696.1">
    <property type="nucleotide sequence ID" value="NZ_KE993153.1"/>
</dbReference>
<dbReference type="AlphaFoldDB" id="U2CB59"/>
<dbReference type="PROSITE" id="PS50056">
    <property type="entry name" value="TYR_PHOSPHATASE_2"/>
    <property type="match status" value="1"/>
</dbReference>
<evidence type="ECO:0000259" key="2">
    <source>
        <dbReference type="PROSITE" id="PS50056"/>
    </source>
</evidence>
<evidence type="ECO:0000313" key="4">
    <source>
        <dbReference type="Proteomes" id="UP000016496"/>
    </source>
</evidence>
<name>U2CB59_9BACE</name>
<dbReference type="Proteomes" id="UP000016496">
    <property type="component" value="Unassembled WGS sequence"/>
</dbReference>
<reference evidence="3 4" key="1">
    <citation type="submission" date="2013-08" db="EMBL/GenBank/DDBJ databases">
        <authorList>
            <person name="Weinstock G."/>
            <person name="Sodergren E."/>
            <person name="Wylie T."/>
            <person name="Fulton L."/>
            <person name="Fulton R."/>
            <person name="Fronick C."/>
            <person name="O'Laughlin M."/>
            <person name="Godfrey J."/>
            <person name="Miner T."/>
            <person name="Herter B."/>
            <person name="Appelbaum E."/>
            <person name="Cordes M."/>
            <person name="Lek S."/>
            <person name="Wollam A."/>
            <person name="Pepin K.H."/>
            <person name="Palsikar V.B."/>
            <person name="Mitreva M."/>
            <person name="Wilson R.K."/>
        </authorList>
    </citation>
    <scope>NUCLEOTIDE SEQUENCE [LARGE SCALE GENOMIC DNA]</scope>
    <source>
        <strain evidence="3 4">F0041</strain>
    </source>
</reference>
<dbReference type="CDD" id="cd14529">
    <property type="entry name" value="TpbA-like"/>
    <property type="match status" value="1"/>
</dbReference>
<accession>U2CB59</accession>
<dbReference type="PANTHER" id="PTHR31126">
    <property type="entry name" value="TYROSINE-PROTEIN PHOSPHATASE"/>
    <property type="match status" value="1"/>
</dbReference>
<evidence type="ECO:0000256" key="1">
    <source>
        <dbReference type="ARBA" id="ARBA00009580"/>
    </source>
</evidence>
<gene>
    <name evidence="3" type="ORF">HMPREF1981_02936</name>
</gene>
<dbReference type="GO" id="GO:0004721">
    <property type="term" value="F:phosphoprotein phosphatase activity"/>
    <property type="evidence" value="ECO:0007669"/>
    <property type="project" value="InterPro"/>
</dbReference>
<dbReference type="PROSITE" id="PS00383">
    <property type="entry name" value="TYR_PHOSPHATASE_1"/>
    <property type="match status" value="1"/>
</dbReference>
<dbReference type="PATRIC" id="fig|1321819.3.peg.2712"/>
<dbReference type="OrthoDB" id="1188001at2"/>
<dbReference type="InterPro" id="IPR026893">
    <property type="entry name" value="Tyr/Ser_Pase_IphP-type"/>
</dbReference>
<dbReference type="Gene3D" id="3.90.190.10">
    <property type="entry name" value="Protein tyrosine phosphatase superfamily"/>
    <property type="match status" value="1"/>
</dbReference>
<dbReference type="InterPro" id="IPR029021">
    <property type="entry name" value="Prot-tyrosine_phosphatase-like"/>
</dbReference>
<dbReference type="HOGENOM" id="CLU_057546_0_1_10"/>
<comment type="similarity">
    <text evidence="1">Belongs to the protein-tyrosine phosphatase family.</text>
</comment>
<dbReference type="SUPFAM" id="SSF52799">
    <property type="entry name" value="(Phosphotyrosine protein) phosphatases II"/>
    <property type="match status" value="1"/>
</dbReference>
<sequence length="355" mass="40320">MRKNLLSRLTALLLLTSCTDNRPNITVVCEENSVGNCIIKWEVKPALKGLVKVYASTTPDFIAERIPVAIAPISGEKITIIPDDPTQRYYYLMVFDNKYRIKTATRNINIPGVQNFRDLGGYPSFETGKAVRWGMIYRSAQIEDITPYAIQELKNMGIRTVIDLRSDEERPATTSLQKEGFNMVHIPLPTGNIDYLLQGVREGKIEADTIYRSIEQINRGLVTNYRKEFRRLFTILLDRNSYPAVVHCTSGKGRTGVFSALLLASLGVDDDIIMKDYRLSNDFFNIPNVSKYAYQLPPHSQEAITTIYSAKEDFLNAAKEQIESEYGNVRNYLEKGIGLSKEEIKRLRSILLTED</sequence>
<dbReference type="InterPro" id="IPR000387">
    <property type="entry name" value="Tyr_Pase_dom"/>
</dbReference>
<organism evidence="3 4">
    <name type="scientific">Bacteroides pyogenes F0041</name>
    <dbReference type="NCBI Taxonomy" id="1321819"/>
    <lineage>
        <taxon>Bacteria</taxon>
        <taxon>Pseudomonadati</taxon>
        <taxon>Bacteroidota</taxon>
        <taxon>Bacteroidia</taxon>
        <taxon>Bacteroidales</taxon>
        <taxon>Bacteroidaceae</taxon>
        <taxon>Bacteroides</taxon>
    </lineage>
</organism>
<dbReference type="InterPro" id="IPR016130">
    <property type="entry name" value="Tyr_Pase_AS"/>
</dbReference>
<comment type="caution">
    <text evidence="3">The sequence shown here is derived from an EMBL/GenBank/DDBJ whole genome shotgun (WGS) entry which is preliminary data.</text>
</comment>
<feature type="domain" description="Tyrosine specific protein phosphatases" evidence="2">
    <location>
        <begin position="227"/>
        <end position="278"/>
    </location>
</feature>
<evidence type="ECO:0000313" key="3">
    <source>
        <dbReference type="EMBL" id="ERI81750.1"/>
    </source>
</evidence>
<protein>
    <recommendedName>
        <fullName evidence="2">Tyrosine specific protein phosphatases domain-containing protein</fullName>
    </recommendedName>
</protein>
<dbReference type="EMBL" id="AWSV01000154">
    <property type="protein sequence ID" value="ERI81750.1"/>
    <property type="molecule type" value="Genomic_DNA"/>
</dbReference>